<gene>
    <name evidence="2" type="ORF">E2C01_035694</name>
</gene>
<accession>A0A5B7F3U4</accession>
<dbReference type="Proteomes" id="UP000324222">
    <property type="component" value="Unassembled WGS sequence"/>
</dbReference>
<evidence type="ECO:0000313" key="2">
    <source>
        <dbReference type="EMBL" id="MPC42080.1"/>
    </source>
</evidence>
<protein>
    <submittedName>
        <fullName evidence="2">Uncharacterized protein</fullName>
    </submittedName>
</protein>
<reference evidence="2 3" key="1">
    <citation type="submission" date="2019-05" db="EMBL/GenBank/DDBJ databases">
        <title>Another draft genome of Portunus trituberculatus and its Hox gene families provides insights of decapod evolution.</title>
        <authorList>
            <person name="Jeong J.-H."/>
            <person name="Song I."/>
            <person name="Kim S."/>
            <person name="Choi T."/>
            <person name="Kim D."/>
            <person name="Ryu S."/>
            <person name="Kim W."/>
        </authorList>
    </citation>
    <scope>NUCLEOTIDE SEQUENCE [LARGE SCALE GENOMIC DNA]</scope>
    <source>
        <tissue evidence="2">Muscle</tissue>
    </source>
</reference>
<dbReference type="AlphaFoldDB" id="A0A5B7F3U4"/>
<keyword evidence="3" id="KW-1185">Reference proteome</keyword>
<comment type="caution">
    <text evidence="2">The sequence shown here is derived from an EMBL/GenBank/DDBJ whole genome shotgun (WGS) entry which is preliminary data.</text>
</comment>
<organism evidence="2 3">
    <name type="scientific">Portunus trituberculatus</name>
    <name type="common">Swimming crab</name>
    <name type="synonym">Neptunus trituberculatus</name>
    <dbReference type="NCBI Taxonomy" id="210409"/>
    <lineage>
        <taxon>Eukaryota</taxon>
        <taxon>Metazoa</taxon>
        <taxon>Ecdysozoa</taxon>
        <taxon>Arthropoda</taxon>
        <taxon>Crustacea</taxon>
        <taxon>Multicrustacea</taxon>
        <taxon>Malacostraca</taxon>
        <taxon>Eumalacostraca</taxon>
        <taxon>Eucarida</taxon>
        <taxon>Decapoda</taxon>
        <taxon>Pleocyemata</taxon>
        <taxon>Brachyura</taxon>
        <taxon>Eubrachyura</taxon>
        <taxon>Portunoidea</taxon>
        <taxon>Portunidae</taxon>
        <taxon>Portuninae</taxon>
        <taxon>Portunus</taxon>
    </lineage>
</organism>
<sequence>MTKLVISLPGRRQALVRTTGCYHPTIYPTSSVITTTTTTTTSQQVPEVAAEVLVHALSRSSQITRHPVSHAHPRHAAHCLTPTRPPLHSYMLSVSIGSQYNHLVSLCPPPCSRGTTGRAGGKEAEVGRDGGCGERKKV</sequence>
<feature type="region of interest" description="Disordered" evidence="1">
    <location>
        <begin position="113"/>
        <end position="138"/>
    </location>
</feature>
<dbReference type="EMBL" id="VSRR010005302">
    <property type="protein sequence ID" value="MPC42080.1"/>
    <property type="molecule type" value="Genomic_DNA"/>
</dbReference>
<feature type="compositionally biased region" description="Basic and acidic residues" evidence="1">
    <location>
        <begin position="120"/>
        <end position="138"/>
    </location>
</feature>
<proteinExistence type="predicted"/>
<name>A0A5B7F3U4_PORTR</name>
<evidence type="ECO:0000256" key="1">
    <source>
        <dbReference type="SAM" id="MobiDB-lite"/>
    </source>
</evidence>
<evidence type="ECO:0000313" key="3">
    <source>
        <dbReference type="Proteomes" id="UP000324222"/>
    </source>
</evidence>